<evidence type="ECO:0000313" key="10">
    <source>
        <dbReference type="Proteomes" id="UP000000390"/>
    </source>
</evidence>
<dbReference type="OrthoDB" id="135106at2157"/>
<dbReference type="PANTHER" id="PTHR36174">
    <property type="entry name" value="LIPID II:GLYCINE GLYCYLTRANSFERASE"/>
    <property type="match status" value="1"/>
</dbReference>
<accession>D8J7I0</accession>
<dbReference type="EMBL" id="CP002062">
    <property type="protein sequence ID" value="ADJ14075.1"/>
    <property type="molecule type" value="Genomic_DNA"/>
</dbReference>
<dbReference type="Gene3D" id="3.40.630.30">
    <property type="match status" value="2"/>
</dbReference>
<dbReference type="InterPro" id="IPR003447">
    <property type="entry name" value="FEMABX"/>
</dbReference>
<name>D8J7I0_HALJB</name>
<keyword evidence="6" id="KW-0961">Cell wall biogenesis/degradation</keyword>
<keyword evidence="3" id="KW-0133">Cell shape</keyword>
<dbReference type="InterPro" id="IPR038740">
    <property type="entry name" value="BioF2-like_GNAT_dom"/>
</dbReference>
<feature type="domain" description="BioF2-like acetyltransferase" evidence="7">
    <location>
        <begin position="151"/>
        <end position="284"/>
    </location>
</feature>
<dbReference type="KEGG" id="hje:HacjB3_03420"/>
<evidence type="ECO:0000256" key="6">
    <source>
        <dbReference type="ARBA" id="ARBA00023316"/>
    </source>
</evidence>
<dbReference type="eggNOG" id="arCOG03319">
    <property type="taxonomic scope" value="Archaea"/>
</dbReference>
<dbReference type="HOGENOM" id="CLU_042156_0_0_2"/>
<dbReference type="GO" id="GO:0044038">
    <property type="term" value="P:cell wall macromolecule biosynthetic process"/>
    <property type="evidence" value="ECO:0007669"/>
    <property type="project" value="InterPro"/>
</dbReference>
<keyword evidence="4" id="KW-0573">Peptidoglycan synthesis</keyword>
<evidence type="ECO:0000256" key="3">
    <source>
        <dbReference type="ARBA" id="ARBA00022960"/>
    </source>
</evidence>
<organism evidence="8 10">
    <name type="scientific">Halalkalicoccus jeotgali (strain DSM 18796 / CECT 7217 / JCM 14584 / KCTC 4019 / B3)</name>
    <dbReference type="NCBI Taxonomy" id="795797"/>
    <lineage>
        <taxon>Archaea</taxon>
        <taxon>Methanobacteriati</taxon>
        <taxon>Methanobacteriota</taxon>
        <taxon>Stenosarchaea group</taxon>
        <taxon>Halobacteria</taxon>
        <taxon>Halobacteriales</taxon>
        <taxon>Halococcaceae</taxon>
        <taxon>Halalkalicoccus</taxon>
    </lineage>
</organism>
<keyword evidence="2" id="KW-0808">Transferase</keyword>
<dbReference type="GO" id="GO:0071555">
    <property type="term" value="P:cell wall organization"/>
    <property type="evidence" value="ECO:0007669"/>
    <property type="project" value="UniProtKB-KW"/>
</dbReference>
<dbReference type="PANTHER" id="PTHR36174:SF1">
    <property type="entry name" value="LIPID II:GLYCINE GLYCYLTRANSFERASE"/>
    <property type="match status" value="1"/>
</dbReference>
<evidence type="ECO:0000259" key="7">
    <source>
        <dbReference type="Pfam" id="PF13480"/>
    </source>
</evidence>
<dbReference type="InterPro" id="IPR016181">
    <property type="entry name" value="Acyl_CoA_acyltransferase"/>
</dbReference>
<evidence type="ECO:0000256" key="4">
    <source>
        <dbReference type="ARBA" id="ARBA00022984"/>
    </source>
</evidence>
<dbReference type="Proteomes" id="UP000000390">
    <property type="component" value="Chromosome"/>
</dbReference>
<dbReference type="PATRIC" id="fig|795797.18.peg.685"/>
<reference evidence="8 10" key="1">
    <citation type="journal article" date="2010" name="J. Bacteriol.">
        <title>Complete genome sequence of Halalkalicoccus jeotgali B3(T), an extremely halophilic archaeon.</title>
        <authorList>
            <person name="Roh S.W."/>
            <person name="Nam Y.D."/>
            <person name="Nam S.H."/>
            <person name="Choi S.H."/>
            <person name="Park H.S."/>
            <person name="Bae J.W."/>
        </authorList>
    </citation>
    <scope>NUCLEOTIDE SEQUENCE [LARGE SCALE GENOMIC DNA]</scope>
    <source>
        <strain evidence="8">B3</strain>
        <strain evidence="10">DSM 18796 / CECT 7217 / JCM 14584 / KCTC 4019 / B3</strain>
    </source>
</reference>
<dbReference type="GeneID" id="9418482"/>
<dbReference type="Pfam" id="PF13480">
    <property type="entry name" value="Acetyltransf_6"/>
    <property type="match status" value="1"/>
</dbReference>
<dbReference type="InterPro" id="IPR050644">
    <property type="entry name" value="PG_Glycine_Bridge_Synth"/>
</dbReference>
<evidence type="ECO:0000256" key="2">
    <source>
        <dbReference type="ARBA" id="ARBA00022679"/>
    </source>
</evidence>
<keyword evidence="11" id="KW-1185">Reference proteome</keyword>
<evidence type="ECO:0000256" key="5">
    <source>
        <dbReference type="ARBA" id="ARBA00023315"/>
    </source>
</evidence>
<dbReference type="SUPFAM" id="SSF55729">
    <property type="entry name" value="Acyl-CoA N-acyltransferases (Nat)"/>
    <property type="match status" value="2"/>
</dbReference>
<dbReference type="STRING" id="795797.HacjB3_03420"/>
<evidence type="ECO:0000256" key="1">
    <source>
        <dbReference type="ARBA" id="ARBA00009943"/>
    </source>
</evidence>
<evidence type="ECO:0000313" key="8">
    <source>
        <dbReference type="EMBL" id="ADJ14075.1"/>
    </source>
</evidence>
<protein>
    <submittedName>
        <fullName evidence="9">FemAB-like protein, PEP-CTERM system-associated</fullName>
    </submittedName>
    <submittedName>
        <fullName evidence="8">FemAB-related protein, PEP-CTERM system-associated</fullName>
    </submittedName>
</protein>
<dbReference type="Proteomes" id="UP000011645">
    <property type="component" value="Unassembled WGS sequence"/>
</dbReference>
<evidence type="ECO:0000313" key="9">
    <source>
        <dbReference type="EMBL" id="ELY33881.1"/>
    </source>
</evidence>
<reference evidence="9 11" key="2">
    <citation type="journal article" date="2014" name="PLoS Genet.">
        <title>Phylogenetically driven sequencing of extremely halophilic archaea reveals strategies for static and dynamic osmo-response.</title>
        <authorList>
            <person name="Becker E.A."/>
            <person name="Seitzer P.M."/>
            <person name="Tritt A."/>
            <person name="Larsen D."/>
            <person name="Krusor M."/>
            <person name="Yao A.I."/>
            <person name="Wu D."/>
            <person name="Madern D."/>
            <person name="Eisen J.A."/>
            <person name="Darling A.E."/>
            <person name="Facciotti M.T."/>
        </authorList>
    </citation>
    <scope>NUCLEOTIDE SEQUENCE [LARGE SCALE GENOMIC DNA]</scope>
    <source>
        <strain evidence="9">B3</strain>
        <strain evidence="11">DSM 18796 / CECT 7217 / JCM 14584 / KCTC 4019 / B3</strain>
    </source>
</reference>
<dbReference type="AlphaFoldDB" id="D8J7I0"/>
<comment type="similarity">
    <text evidence="1">Belongs to the FemABX family.</text>
</comment>
<evidence type="ECO:0000313" key="11">
    <source>
        <dbReference type="Proteomes" id="UP000011645"/>
    </source>
</evidence>
<dbReference type="EMBL" id="AOHV01000042">
    <property type="protein sequence ID" value="ELY33881.1"/>
    <property type="molecule type" value="Genomic_DNA"/>
</dbReference>
<gene>
    <name evidence="8" type="ordered locus">HacjB3_03420</name>
    <name evidence="9" type="ORF">C497_15887</name>
</gene>
<proteinExistence type="inferred from homology"/>
<sequence length="343" mass="39393">MKITKLTDADRWEEFVRENNGPVFDSWTWGKLCEECGHRTYFWGVEEDGELLACLPLVYMRSRLFGDQLVSMPYSAYGSVVSAPDAPEEAVHLLLEPVRDLADELDVDLVSLRGRDLGDPPGFERAERFVTFDIPLTGDPEDAWDALDGSTRNHVRKAEKNGVEYRRATSKADLRRYYDLYLKNMRAFGSPPYSFSFFTYLWEELGEGMVVELALKDDHLINGQIRFPYGDRCFDWGGVSDYEYRDLQGGSFLLWNAIERACEAGYGTYTLGRTREGTGVYSFKKSWGGQKVRFADYHYSPNGSIDLPDPDDEKYDRLKDVWERLPLKVTELVGPPIRRDISL</sequence>
<dbReference type="GO" id="GO:0008360">
    <property type="term" value="P:regulation of cell shape"/>
    <property type="evidence" value="ECO:0007669"/>
    <property type="project" value="UniProtKB-KW"/>
</dbReference>
<dbReference type="RefSeq" id="WP_008417998.1">
    <property type="nucleotide sequence ID" value="NC_014297.1"/>
</dbReference>
<dbReference type="GO" id="GO:0016755">
    <property type="term" value="F:aminoacyltransferase activity"/>
    <property type="evidence" value="ECO:0007669"/>
    <property type="project" value="InterPro"/>
</dbReference>
<dbReference type="PROSITE" id="PS51191">
    <property type="entry name" value="FEMABX"/>
    <property type="match status" value="1"/>
</dbReference>
<keyword evidence="5" id="KW-0012">Acyltransferase</keyword>